<dbReference type="PANTHER" id="PTHR33653">
    <property type="entry name" value="RIBONUCLEASE VAPC2"/>
    <property type="match status" value="1"/>
</dbReference>
<name>A0A1B7W1T5_APHFL</name>
<dbReference type="InterPro" id="IPR002716">
    <property type="entry name" value="PIN_dom"/>
</dbReference>
<gene>
    <name evidence="9" type="ORF">AN481_00870</name>
</gene>
<evidence type="ECO:0000256" key="6">
    <source>
        <dbReference type="ARBA" id="ARBA00022842"/>
    </source>
</evidence>
<proteinExistence type="inferred from homology"/>
<dbReference type="CDD" id="cd09881">
    <property type="entry name" value="PIN_VapC4-5_FitB-like"/>
    <property type="match status" value="1"/>
</dbReference>
<dbReference type="GO" id="GO:0004518">
    <property type="term" value="F:nuclease activity"/>
    <property type="evidence" value="ECO:0007669"/>
    <property type="project" value="UniProtKB-KW"/>
</dbReference>
<dbReference type="SUPFAM" id="SSF88723">
    <property type="entry name" value="PIN domain-like"/>
    <property type="match status" value="1"/>
</dbReference>
<dbReference type="PANTHER" id="PTHR33653:SF1">
    <property type="entry name" value="RIBONUCLEASE VAPC2"/>
    <property type="match status" value="1"/>
</dbReference>
<keyword evidence="3" id="KW-0540">Nuclease</keyword>
<dbReference type="Gene3D" id="3.40.50.1010">
    <property type="entry name" value="5'-nuclease"/>
    <property type="match status" value="1"/>
</dbReference>
<dbReference type="EMBL" id="LJOY01000002">
    <property type="protein sequence ID" value="OBQ27249.1"/>
    <property type="molecule type" value="Genomic_DNA"/>
</dbReference>
<accession>A0A1B7W1T5</accession>
<evidence type="ECO:0000256" key="4">
    <source>
        <dbReference type="ARBA" id="ARBA00022723"/>
    </source>
</evidence>
<dbReference type="Pfam" id="PF01850">
    <property type="entry name" value="PIN"/>
    <property type="match status" value="1"/>
</dbReference>
<dbReference type="GO" id="GO:0046872">
    <property type="term" value="F:metal ion binding"/>
    <property type="evidence" value="ECO:0007669"/>
    <property type="project" value="UniProtKB-KW"/>
</dbReference>
<evidence type="ECO:0000256" key="1">
    <source>
        <dbReference type="ARBA" id="ARBA00001946"/>
    </source>
</evidence>
<evidence type="ECO:0000256" key="5">
    <source>
        <dbReference type="ARBA" id="ARBA00022801"/>
    </source>
</evidence>
<evidence type="ECO:0000256" key="3">
    <source>
        <dbReference type="ARBA" id="ARBA00022722"/>
    </source>
</evidence>
<dbReference type="InterPro" id="IPR029060">
    <property type="entry name" value="PIN-like_dom_sf"/>
</dbReference>
<evidence type="ECO:0000313" key="9">
    <source>
        <dbReference type="EMBL" id="OBQ27249.1"/>
    </source>
</evidence>
<organism evidence="9 10">
    <name type="scientific">Aphanizomenon flos-aquae LD13</name>
    <dbReference type="NCBI Taxonomy" id="1710894"/>
    <lineage>
        <taxon>Bacteria</taxon>
        <taxon>Bacillati</taxon>
        <taxon>Cyanobacteriota</taxon>
        <taxon>Cyanophyceae</taxon>
        <taxon>Nostocales</taxon>
        <taxon>Aphanizomenonaceae</taxon>
        <taxon>Aphanizomenon</taxon>
    </lineage>
</organism>
<dbReference type="PATRIC" id="fig|1710894.3.peg.3534"/>
<evidence type="ECO:0000259" key="8">
    <source>
        <dbReference type="Pfam" id="PF01850"/>
    </source>
</evidence>
<dbReference type="Proteomes" id="UP000092382">
    <property type="component" value="Unassembled WGS sequence"/>
</dbReference>
<keyword evidence="5" id="KW-0378">Hydrolase</keyword>
<dbReference type="GO" id="GO:0016787">
    <property type="term" value="F:hydrolase activity"/>
    <property type="evidence" value="ECO:0007669"/>
    <property type="project" value="UniProtKB-KW"/>
</dbReference>
<dbReference type="AlphaFoldDB" id="A0A1B7W1T5"/>
<keyword evidence="6" id="KW-0460">Magnesium</keyword>
<feature type="domain" description="PIN" evidence="8">
    <location>
        <begin position="3"/>
        <end position="124"/>
    </location>
</feature>
<protein>
    <submittedName>
        <fullName evidence="9">Twitching motility protein PilT</fullName>
    </submittedName>
</protein>
<comment type="similarity">
    <text evidence="7">Belongs to the PINc/VapC protein family.</text>
</comment>
<reference evidence="9 10" key="1">
    <citation type="submission" date="2015-09" db="EMBL/GenBank/DDBJ databases">
        <title>Whole genome shotgun sequence assembly of Aphanizomenon flos-aquae UKL13.</title>
        <authorList>
            <person name="Driscoll C."/>
        </authorList>
    </citation>
    <scope>NUCLEOTIDE SEQUENCE [LARGE SCALE GENOMIC DNA]</scope>
    <source>
        <strain evidence="9">MDT13</strain>
    </source>
</reference>
<dbReference type="InterPro" id="IPR050556">
    <property type="entry name" value="Type_II_TA_system_RNase"/>
</dbReference>
<sequence length="133" mass="15162">MQYLLDTNICIYLIKQKPEKVIARFQTLSISDIGISSITVAELEYGVYKSQQQEKNKNALMQFLLPLEIIEFSQDAAVIYGYMRSDLESKGLVIGPMDMLIAAHSMSLDITLVTNNIREFSRIPNLLLENWAE</sequence>
<evidence type="ECO:0000313" key="10">
    <source>
        <dbReference type="Proteomes" id="UP000092382"/>
    </source>
</evidence>
<comment type="caution">
    <text evidence="9">The sequence shown here is derived from an EMBL/GenBank/DDBJ whole genome shotgun (WGS) entry which is preliminary data.</text>
</comment>
<evidence type="ECO:0000256" key="7">
    <source>
        <dbReference type="ARBA" id="ARBA00038093"/>
    </source>
</evidence>
<evidence type="ECO:0000256" key="2">
    <source>
        <dbReference type="ARBA" id="ARBA00022649"/>
    </source>
</evidence>
<keyword evidence="4" id="KW-0479">Metal-binding</keyword>
<comment type="cofactor">
    <cofactor evidence="1">
        <name>Mg(2+)</name>
        <dbReference type="ChEBI" id="CHEBI:18420"/>
    </cofactor>
</comment>
<keyword evidence="2" id="KW-1277">Toxin-antitoxin system</keyword>